<evidence type="ECO:0000313" key="1">
    <source>
        <dbReference type="EMBL" id="KAH6617581.1"/>
    </source>
</evidence>
<comment type="caution">
    <text evidence="1">The sequence shown here is derived from an EMBL/GenBank/DDBJ whole genome shotgun (WGS) entry which is preliminary data.</text>
</comment>
<keyword evidence="2" id="KW-1185">Reference proteome</keyword>
<reference evidence="1 2" key="1">
    <citation type="journal article" date="2021" name="Nat. Commun.">
        <title>Genetic determinants of endophytism in the Arabidopsis root mycobiome.</title>
        <authorList>
            <person name="Mesny F."/>
            <person name="Miyauchi S."/>
            <person name="Thiergart T."/>
            <person name="Pickel B."/>
            <person name="Atanasova L."/>
            <person name="Karlsson M."/>
            <person name="Huettel B."/>
            <person name="Barry K.W."/>
            <person name="Haridas S."/>
            <person name="Chen C."/>
            <person name="Bauer D."/>
            <person name="Andreopoulos W."/>
            <person name="Pangilinan J."/>
            <person name="LaButti K."/>
            <person name="Riley R."/>
            <person name="Lipzen A."/>
            <person name="Clum A."/>
            <person name="Drula E."/>
            <person name="Henrissat B."/>
            <person name="Kohler A."/>
            <person name="Grigoriev I.V."/>
            <person name="Martin F.M."/>
            <person name="Hacquard S."/>
        </authorList>
    </citation>
    <scope>NUCLEOTIDE SEQUENCE [LARGE SCALE GENOMIC DNA]</scope>
    <source>
        <strain evidence="1 2">MPI-SDFR-AT-0079</strain>
    </source>
</reference>
<proteinExistence type="predicted"/>
<gene>
    <name evidence="1" type="ORF">F5144DRAFT_607073</name>
</gene>
<evidence type="ECO:0000313" key="2">
    <source>
        <dbReference type="Proteomes" id="UP000724584"/>
    </source>
</evidence>
<name>A0ACB7P1B3_9PEZI</name>
<accession>A0ACB7P1B3</accession>
<organism evidence="1 2">
    <name type="scientific">Chaetomium tenue</name>
    <dbReference type="NCBI Taxonomy" id="1854479"/>
    <lineage>
        <taxon>Eukaryota</taxon>
        <taxon>Fungi</taxon>
        <taxon>Dikarya</taxon>
        <taxon>Ascomycota</taxon>
        <taxon>Pezizomycotina</taxon>
        <taxon>Sordariomycetes</taxon>
        <taxon>Sordariomycetidae</taxon>
        <taxon>Sordariales</taxon>
        <taxon>Chaetomiaceae</taxon>
        <taxon>Chaetomium</taxon>
    </lineage>
</organism>
<sequence>MPNTSSKLGVFTLLQKRIAARLAPEAAPAAALESMPAELRCQILSHVEDLDDLMALVTASPVFYRQYLLDRKALVVRTTIPTLDDLLVDAYAAYTSDLLYQESSGRYQWRDRRVMDFISNYMALRDETPELIRARCTEEALLDMASFYRSVAQPLVLKFATLLRQALGPRFRVEQLSEFFAIFGAREIQEIICIYTLIESKYEELFAAVRWGGDDGGPPALNLRKECELLSSGQPSP</sequence>
<protein>
    <submittedName>
        <fullName evidence="1">Uncharacterized protein</fullName>
    </submittedName>
</protein>
<dbReference type="Proteomes" id="UP000724584">
    <property type="component" value="Unassembled WGS sequence"/>
</dbReference>
<dbReference type="EMBL" id="JAGIZQ010000007">
    <property type="protein sequence ID" value="KAH6617581.1"/>
    <property type="molecule type" value="Genomic_DNA"/>
</dbReference>